<protein>
    <recommendedName>
        <fullName evidence="4">Reverse transcriptase</fullName>
    </recommendedName>
</protein>
<organism evidence="2 3">
    <name type="scientific">Xenotaenia resolanae</name>
    <dbReference type="NCBI Taxonomy" id="208358"/>
    <lineage>
        <taxon>Eukaryota</taxon>
        <taxon>Metazoa</taxon>
        <taxon>Chordata</taxon>
        <taxon>Craniata</taxon>
        <taxon>Vertebrata</taxon>
        <taxon>Euteleostomi</taxon>
        <taxon>Actinopterygii</taxon>
        <taxon>Neopterygii</taxon>
        <taxon>Teleostei</taxon>
        <taxon>Neoteleostei</taxon>
        <taxon>Acanthomorphata</taxon>
        <taxon>Ovalentaria</taxon>
        <taxon>Atherinomorphae</taxon>
        <taxon>Cyprinodontiformes</taxon>
        <taxon>Goodeidae</taxon>
        <taxon>Xenotaenia</taxon>
    </lineage>
</organism>
<keyword evidence="1" id="KW-0472">Membrane</keyword>
<proteinExistence type="predicted"/>
<accession>A0ABV0W045</accession>
<keyword evidence="1" id="KW-1133">Transmembrane helix</keyword>
<name>A0ABV0W045_9TELE</name>
<gene>
    <name evidence="2" type="ORF">XENORESO_019022</name>
</gene>
<feature type="transmembrane region" description="Helical" evidence="1">
    <location>
        <begin position="27"/>
        <end position="45"/>
    </location>
</feature>
<dbReference type="EMBL" id="JAHRIM010020711">
    <property type="protein sequence ID" value="MEQ2262674.1"/>
    <property type="molecule type" value="Genomic_DNA"/>
</dbReference>
<keyword evidence="3" id="KW-1185">Reference proteome</keyword>
<reference evidence="2 3" key="1">
    <citation type="submission" date="2021-06" db="EMBL/GenBank/DDBJ databases">
        <authorList>
            <person name="Palmer J.M."/>
        </authorList>
    </citation>
    <scope>NUCLEOTIDE SEQUENCE [LARGE SCALE GENOMIC DNA]</scope>
    <source>
        <strain evidence="2 3">XR_2019</strain>
        <tissue evidence="2">Muscle</tissue>
    </source>
</reference>
<keyword evidence="1" id="KW-0812">Transmembrane</keyword>
<evidence type="ECO:0008006" key="4">
    <source>
        <dbReference type="Google" id="ProtNLM"/>
    </source>
</evidence>
<comment type="caution">
    <text evidence="2">The sequence shown here is derived from an EMBL/GenBank/DDBJ whole genome shotgun (WGS) entry which is preliminary data.</text>
</comment>
<evidence type="ECO:0000313" key="2">
    <source>
        <dbReference type="EMBL" id="MEQ2262674.1"/>
    </source>
</evidence>
<sequence length="106" mass="11704">MSAQDVKVSKAHIRDEGRKCGYISKDYVIAIFANNIFLLHAFSNIVQAQHALNKNDLGLYLSNCVFSAILVAFFSPPQYTNHCGVPQGSILGPILFSGYMFSTDPF</sequence>
<dbReference type="Proteomes" id="UP001444071">
    <property type="component" value="Unassembled WGS sequence"/>
</dbReference>
<evidence type="ECO:0000256" key="1">
    <source>
        <dbReference type="SAM" id="Phobius"/>
    </source>
</evidence>
<feature type="transmembrane region" description="Helical" evidence="1">
    <location>
        <begin position="57"/>
        <end position="75"/>
    </location>
</feature>
<evidence type="ECO:0000313" key="3">
    <source>
        <dbReference type="Proteomes" id="UP001444071"/>
    </source>
</evidence>